<comment type="subcellular location">
    <subcellularLocation>
        <location evidence="1">Nucleus</location>
    </subcellularLocation>
</comment>
<dbReference type="InterPro" id="IPR004583">
    <property type="entry name" value="DNA_repair_Rad4"/>
</dbReference>
<dbReference type="GO" id="GO:0006298">
    <property type="term" value="P:mismatch repair"/>
    <property type="evidence" value="ECO:0007669"/>
    <property type="project" value="TreeGrafter"/>
</dbReference>
<dbReference type="FunCoup" id="A0A0C2WRZ4">
    <property type="interactions" value="88"/>
</dbReference>
<keyword evidence="5" id="KW-0539">Nucleus</keyword>
<dbReference type="STRING" id="946122.A0A0C2WRZ4"/>
<evidence type="ECO:0000259" key="7">
    <source>
        <dbReference type="SMART" id="SM01030"/>
    </source>
</evidence>
<dbReference type="Pfam" id="PF10405">
    <property type="entry name" value="BHD_3"/>
    <property type="match status" value="1"/>
</dbReference>
<dbReference type="InterPro" id="IPR018326">
    <property type="entry name" value="Rad4_beta-hairpin_dom1"/>
</dbReference>
<proteinExistence type="inferred from homology"/>
<reference evidence="10 11" key="1">
    <citation type="submission" date="2014-04" db="EMBL/GenBank/DDBJ databases">
        <title>Evolutionary Origins and Diversification of the Mycorrhizal Mutualists.</title>
        <authorList>
            <consortium name="DOE Joint Genome Institute"/>
            <consortium name="Mycorrhizal Genomics Consortium"/>
            <person name="Kohler A."/>
            <person name="Kuo A."/>
            <person name="Nagy L.G."/>
            <person name="Floudas D."/>
            <person name="Copeland A."/>
            <person name="Barry K.W."/>
            <person name="Cichocki N."/>
            <person name="Veneault-Fourrey C."/>
            <person name="LaButti K."/>
            <person name="Lindquist E.A."/>
            <person name="Lipzen A."/>
            <person name="Lundell T."/>
            <person name="Morin E."/>
            <person name="Murat C."/>
            <person name="Riley R."/>
            <person name="Ohm R."/>
            <person name="Sun H."/>
            <person name="Tunlid A."/>
            <person name="Henrissat B."/>
            <person name="Grigoriev I.V."/>
            <person name="Hibbett D.S."/>
            <person name="Martin F."/>
        </authorList>
    </citation>
    <scope>NUCLEOTIDE SEQUENCE [LARGE SCALE GENOMIC DNA]</scope>
    <source>
        <strain evidence="10 11">Koide BX008</strain>
    </source>
</reference>
<feature type="compositionally biased region" description="Polar residues" evidence="6">
    <location>
        <begin position="876"/>
        <end position="885"/>
    </location>
</feature>
<dbReference type="Gene3D" id="2.20.20.110">
    <property type="entry name" value="Rad4, beta-hairpin domain BHD1"/>
    <property type="match status" value="1"/>
</dbReference>
<dbReference type="Gene3D" id="3.90.260.10">
    <property type="entry name" value="Transglutaminase-like"/>
    <property type="match status" value="1"/>
</dbReference>
<dbReference type="InterPro" id="IPR018328">
    <property type="entry name" value="Rad4_beta-hairpin_dom3"/>
</dbReference>
<dbReference type="InterPro" id="IPR042488">
    <property type="entry name" value="Rad4_BHD3_sf"/>
</dbReference>
<keyword evidence="4" id="KW-0234">DNA repair</keyword>
<dbReference type="InterPro" id="IPR038765">
    <property type="entry name" value="Papain-like_cys_pep_sf"/>
</dbReference>
<dbReference type="Pfam" id="PF01841">
    <property type="entry name" value="Transglut_core"/>
    <property type="match status" value="1"/>
</dbReference>
<dbReference type="InterPro" id="IPR018325">
    <property type="entry name" value="Rad4/PNGase_transGLS-fold"/>
</dbReference>
<gene>
    <name evidence="10" type="ORF">M378DRAFT_188073</name>
</gene>
<dbReference type="InParanoid" id="A0A0C2WRZ4"/>
<dbReference type="GO" id="GO:0005737">
    <property type="term" value="C:cytoplasm"/>
    <property type="evidence" value="ECO:0007669"/>
    <property type="project" value="TreeGrafter"/>
</dbReference>
<accession>A0A0C2WRZ4</accession>
<evidence type="ECO:0000313" key="11">
    <source>
        <dbReference type="Proteomes" id="UP000054549"/>
    </source>
</evidence>
<dbReference type="PANTHER" id="PTHR12135:SF0">
    <property type="entry name" value="DNA REPAIR PROTEIN COMPLEMENTING XP-C CELLS"/>
    <property type="match status" value="1"/>
</dbReference>
<feature type="region of interest" description="Disordered" evidence="6">
    <location>
        <begin position="875"/>
        <end position="1012"/>
    </location>
</feature>
<dbReference type="Pfam" id="PF10403">
    <property type="entry name" value="BHD_1"/>
    <property type="match status" value="1"/>
</dbReference>
<name>A0A0C2WRZ4_AMAMK</name>
<dbReference type="PANTHER" id="PTHR12135">
    <property type="entry name" value="DNA REPAIR PROTEIN XP-C / RAD4"/>
    <property type="match status" value="1"/>
</dbReference>
<dbReference type="InterPro" id="IPR002931">
    <property type="entry name" value="Transglutaminase-like"/>
</dbReference>
<organism evidence="10 11">
    <name type="scientific">Amanita muscaria (strain Koide BX008)</name>
    <dbReference type="NCBI Taxonomy" id="946122"/>
    <lineage>
        <taxon>Eukaryota</taxon>
        <taxon>Fungi</taxon>
        <taxon>Dikarya</taxon>
        <taxon>Basidiomycota</taxon>
        <taxon>Agaricomycotina</taxon>
        <taxon>Agaricomycetes</taxon>
        <taxon>Agaricomycetidae</taxon>
        <taxon>Agaricales</taxon>
        <taxon>Pluteineae</taxon>
        <taxon>Amanitaceae</taxon>
        <taxon>Amanita</taxon>
    </lineage>
</organism>
<feature type="compositionally biased region" description="Acidic residues" evidence="6">
    <location>
        <begin position="272"/>
        <end position="285"/>
    </location>
</feature>
<dbReference type="SMART" id="SM01030">
    <property type="entry name" value="BHD_1"/>
    <property type="match status" value="1"/>
</dbReference>
<feature type="domain" description="Rad4 beta-hairpin" evidence="8">
    <location>
        <begin position="553"/>
        <end position="624"/>
    </location>
</feature>
<dbReference type="HOGENOM" id="CLU_003639_2_0_1"/>
<protein>
    <recommendedName>
        <fullName evidence="12">Rad4-domain-containing protein</fullName>
    </recommendedName>
</protein>
<dbReference type="SMART" id="SM01032">
    <property type="entry name" value="BHD_3"/>
    <property type="match status" value="1"/>
</dbReference>
<evidence type="ECO:0000313" key="10">
    <source>
        <dbReference type="EMBL" id="KIL59073.1"/>
    </source>
</evidence>
<dbReference type="Pfam" id="PF03835">
    <property type="entry name" value="Rad4"/>
    <property type="match status" value="1"/>
</dbReference>
<keyword evidence="11" id="KW-1185">Reference proteome</keyword>
<evidence type="ECO:0000259" key="8">
    <source>
        <dbReference type="SMART" id="SM01031"/>
    </source>
</evidence>
<dbReference type="GO" id="GO:0071942">
    <property type="term" value="C:XPC complex"/>
    <property type="evidence" value="ECO:0007669"/>
    <property type="project" value="TreeGrafter"/>
</dbReference>
<dbReference type="AlphaFoldDB" id="A0A0C2WRZ4"/>
<dbReference type="GO" id="GO:0000111">
    <property type="term" value="C:nucleotide-excision repair factor 2 complex"/>
    <property type="evidence" value="ECO:0007669"/>
    <property type="project" value="TreeGrafter"/>
</dbReference>
<sequence>MESEDDFDWEEVPVPEHEQHIEITLQPKRKEEPPAKKRPAGISYAERLSRLDCHKIHTIALLGNARIRNKWLNDQLLHARLLSLTPMYLQNGLALIHKSRIPDQNQRGRMFEAAVRNLAEWWASTFFDVALEGHIRNRTYDDVQSRLIAEGIVLTPPSRDTPVAGSSSPLDEVTAIISFVTSQSPFLDIDTLMDILDDEGETIRSSNSLMKHALMRCGSRDTSAQLFTALCRALGIPARLVVSLQSVPWQSSVGKPKPKYPKKTNKGKEVEAESNEDEDDMEEVDIPPTPSTPIPSSSKGKGKAKAMSEPDSLQVVDHHFKDPQIQPKSAKARGKEKTKPPIKLRKQKNKYKRPKTVQAVDQSDPPDPLLTPPVFWTEVFSRPDGRWLPVDPIRAIVNKRKVFDPTPTPTLSSEPQRSKTHRENRMMYVLAFEEDGYARDVTRRYAREYSSKVAKVQAGGGGKGRQLWWQVVVNLVSRPYRLHRDDVEDEELDIAQLMEGMPTTLGGFKDHPLYVLERHLKQNEVLHPPPPETSEVGKFRGESVYPRSVVITLKSAETWMRTEGRSVKPGCQPLKMTKLRASTVGKMREVEILREAGTTEGDTAGSEVMQGLYAGSQTQPFVPDPVIDGIVPKNNFGNIDLYVPSMLPKGAVHIPFKGVAKIARKLGFDFAEAVTGFEFKKRRAFPIIEGIVVAQENESTLLEAYWEAERIAEEKSRARREDQVIKRWARLIQGLRIRQRLQNQYANKSEDAQNKQNILKEPAGFLVEADDVVKAFSLPKYQHVSLPFNPISRHDDDGHEDQADQDLTVPEYIIHDMDVDSSEVQNDLSLSTPSSATPMTMQELAEAMAKKQIDEQGANGPEPEQGAQKAIAIVDNTRTLRSQKNASRKRTPAALKSGKSAAQASRSRGSTRARVAVDRRRTSRKRRRTGSEDEDDSHVDSDEPPLEADDVESDHNEGDDQPSTKKRARTTTSSVSTPAQSSRVLRPRRGKTQAQIEKEQVQEDAYRRTAAS</sequence>
<dbReference type="OrthoDB" id="300780at2759"/>
<evidence type="ECO:0000256" key="4">
    <source>
        <dbReference type="ARBA" id="ARBA00023204"/>
    </source>
</evidence>
<evidence type="ECO:0000256" key="6">
    <source>
        <dbReference type="SAM" id="MobiDB-lite"/>
    </source>
</evidence>
<evidence type="ECO:0000256" key="2">
    <source>
        <dbReference type="ARBA" id="ARBA00009525"/>
    </source>
</evidence>
<dbReference type="GO" id="GO:0003684">
    <property type="term" value="F:damaged DNA binding"/>
    <property type="evidence" value="ECO:0007669"/>
    <property type="project" value="InterPro"/>
</dbReference>
<dbReference type="SMART" id="SM01031">
    <property type="entry name" value="BHD_2"/>
    <property type="match status" value="1"/>
</dbReference>
<feature type="region of interest" description="Disordered" evidence="6">
    <location>
        <begin position="250"/>
        <end position="368"/>
    </location>
</feature>
<comment type="similarity">
    <text evidence="2">Belongs to the XPC family.</text>
</comment>
<dbReference type="InterPro" id="IPR036985">
    <property type="entry name" value="Transglutaminase-like_sf"/>
</dbReference>
<feature type="domain" description="Rad4 beta-hairpin" evidence="7">
    <location>
        <begin position="497"/>
        <end position="551"/>
    </location>
</feature>
<dbReference type="FunFam" id="3.30.70.2460:FF:000001">
    <property type="entry name" value="DNA repair protein Rad4 family"/>
    <property type="match status" value="1"/>
</dbReference>
<feature type="compositionally biased region" description="Basic residues" evidence="6">
    <location>
        <begin position="340"/>
        <end position="355"/>
    </location>
</feature>
<evidence type="ECO:0000256" key="1">
    <source>
        <dbReference type="ARBA" id="ARBA00004123"/>
    </source>
</evidence>
<dbReference type="GO" id="GO:0006289">
    <property type="term" value="P:nucleotide-excision repair"/>
    <property type="evidence" value="ECO:0007669"/>
    <property type="project" value="InterPro"/>
</dbReference>
<feature type="compositionally biased region" description="Basic and acidic residues" evidence="6">
    <location>
        <begin position="996"/>
        <end position="1012"/>
    </location>
</feature>
<feature type="region of interest" description="Disordered" evidence="6">
    <location>
        <begin position="18"/>
        <end position="39"/>
    </location>
</feature>
<feature type="domain" description="Rad4 beta-hairpin" evidence="9">
    <location>
        <begin position="631"/>
        <end position="705"/>
    </location>
</feature>
<dbReference type="SUPFAM" id="SSF54001">
    <property type="entry name" value="Cysteine proteinases"/>
    <property type="match status" value="1"/>
</dbReference>
<dbReference type="Proteomes" id="UP000054549">
    <property type="component" value="Unassembled WGS sequence"/>
</dbReference>
<feature type="compositionally biased region" description="Acidic residues" evidence="6">
    <location>
        <begin position="932"/>
        <end position="952"/>
    </location>
</feature>
<dbReference type="InterPro" id="IPR018327">
    <property type="entry name" value="BHD_2"/>
</dbReference>
<evidence type="ECO:0000256" key="3">
    <source>
        <dbReference type="ARBA" id="ARBA00022763"/>
    </source>
</evidence>
<dbReference type="GO" id="GO:0003697">
    <property type="term" value="F:single-stranded DNA binding"/>
    <property type="evidence" value="ECO:0007669"/>
    <property type="project" value="TreeGrafter"/>
</dbReference>
<dbReference type="Pfam" id="PF10404">
    <property type="entry name" value="BHD_2"/>
    <property type="match status" value="1"/>
</dbReference>
<feature type="compositionally biased region" description="Low complexity" evidence="6">
    <location>
        <begin position="970"/>
        <end position="979"/>
    </location>
</feature>
<dbReference type="EMBL" id="KN818323">
    <property type="protein sequence ID" value="KIL59073.1"/>
    <property type="molecule type" value="Genomic_DNA"/>
</dbReference>
<feature type="compositionally biased region" description="Basic residues" evidence="6">
    <location>
        <begin position="256"/>
        <end position="265"/>
    </location>
</feature>
<keyword evidence="3" id="KW-0227">DNA damage</keyword>
<evidence type="ECO:0000256" key="5">
    <source>
        <dbReference type="ARBA" id="ARBA00023242"/>
    </source>
</evidence>
<evidence type="ECO:0008006" key="12">
    <source>
        <dbReference type="Google" id="ProtNLM"/>
    </source>
</evidence>
<dbReference type="Gene3D" id="3.30.70.2460">
    <property type="entry name" value="Rad4, beta-hairpin domain BHD3"/>
    <property type="match status" value="1"/>
</dbReference>
<evidence type="ECO:0000259" key="9">
    <source>
        <dbReference type="SMART" id="SM01032"/>
    </source>
</evidence>